<keyword evidence="2" id="KW-1185">Reference proteome</keyword>
<dbReference type="EMBL" id="BLXT01004129">
    <property type="protein sequence ID" value="GFO09936.1"/>
    <property type="molecule type" value="Genomic_DNA"/>
</dbReference>
<dbReference type="AlphaFoldDB" id="A0AAV4AP44"/>
<proteinExistence type="predicted"/>
<evidence type="ECO:0000313" key="2">
    <source>
        <dbReference type="Proteomes" id="UP000735302"/>
    </source>
</evidence>
<gene>
    <name evidence="1" type="ORF">PoB_003644100</name>
</gene>
<comment type="caution">
    <text evidence="1">The sequence shown here is derived from an EMBL/GenBank/DDBJ whole genome shotgun (WGS) entry which is preliminary data.</text>
</comment>
<reference evidence="1 2" key="1">
    <citation type="journal article" date="2021" name="Elife">
        <title>Chloroplast acquisition without the gene transfer in kleptoplastic sea slugs, Plakobranchus ocellatus.</title>
        <authorList>
            <person name="Maeda T."/>
            <person name="Takahashi S."/>
            <person name="Yoshida T."/>
            <person name="Shimamura S."/>
            <person name="Takaki Y."/>
            <person name="Nagai Y."/>
            <person name="Toyoda A."/>
            <person name="Suzuki Y."/>
            <person name="Arimoto A."/>
            <person name="Ishii H."/>
            <person name="Satoh N."/>
            <person name="Nishiyama T."/>
            <person name="Hasebe M."/>
            <person name="Maruyama T."/>
            <person name="Minagawa J."/>
            <person name="Obokata J."/>
            <person name="Shigenobu S."/>
        </authorList>
    </citation>
    <scope>NUCLEOTIDE SEQUENCE [LARGE SCALE GENOMIC DNA]</scope>
</reference>
<name>A0AAV4AP44_9GAST</name>
<dbReference type="Proteomes" id="UP000735302">
    <property type="component" value="Unassembled WGS sequence"/>
</dbReference>
<sequence>MLEDPEDTALRSIQPQIRTGRKWKIDEAVHQAKEGLPENERGNWSHSKWKERTGIRGSKVVVKHRRQRAKRYHKLMRPDSKRIQREHRKQFSNLSKDIGQAGKVKCRELSHGMRSGTWRHLESASSYELFLTFCLQMQIWCGGE</sequence>
<organism evidence="1 2">
    <name type="scientific">Plakobranchus ocellatus</name>
    <dbReference type="NCBI Taxonomy" id="259542"/>
    <lineage>
        <taxon>Eukaryota</taxon>
        <taxon>Metazoa</taxon>
        <taxon>Spiralia</taxon>
        <taxon>Lophotrochozoa</taxon>
        <taxon>Mollusca</taxon>
        <taxon>Gastropoda</taxon>
        <taxon>Heterobranchia</taxon>
        <taxon>Euthyneura</taxon>
        <taxon>Panpulmonata</taxon>
        <taxon>Sacoglossa</taxon>
        <taxon>Placobranchoidea</taxon>
        <taxon>Plakobranchidae</taxon>
        <taxon>Plakobranchus</taxon>
    </lineage>
</organism>
<accession>A0AAV4AP44</accession>
<protein>
    <submittedName>
        <fullName evidence="1">Uncharacterized protein</fullName>
    </submittedName>
</protein>
<evidence type="ECO:0000313" key="1">
    <source>
        <dbReference type="EMBL" id="GFO09936.1"/>
    </source>
</evidence>